<dbReference type="Pfam" id="PF02861">
    <property type="entry name" value="Clp_N"/>
    <property type="match status" value="1"/>
</dbReference>
<dbReference type="AlphaFoldDB" id="A0AAD3XMR1"/>
<dbReference type="InterPro" id="IPR004176">
    <property type="entry name" value="Clp_R_N"/>
</dbReference>
<keyword evidence="2 3" id="KW-0677">Repeat</keyword>
<name>A0AAD3XMR1_NEPGR</name>
<comment type="similarity">
    <text evidence="1">Belongs to the ClpA/ClpB family.</text>
</comment>
<dbReference type="PROSITE" id="PS51903">
    <property type="entry name" value="CLP_R"/>
    <property type="match status" value="1"/>
</dbReference>
<proteinExistence type="inferred from homology"/>
<dbReference type="PANTHER" id="PTHR43572">
    <property type="entry name" value="CHAPERONE PROTEIN CLPD, CHLOROPLASTIC"/>
    <property type="match status" value="1"/>
</dbReference>
<evidence type="ECO:0000313" key="5">
    <source>
        <dbReference type="EMBL" id="GMH09990.1"/>
    </source>
</evidence>
<dbReference type="InterPro" id="IPR027417">
    <property type="entry name" value="P-loop_NTPase"/>
</dbReference>
<keyword evidence="6" id="KW-1185">Reference proteome</keyword>
<organism evidence="5 6">
    <name type="scientific">Nepenthes gracilis</name>
    <name type="common">Slender pitcher plant</name>
    <dbReference type="NCBI Taxonomy" id="150966"/>
    <lineage>
        <taxon>Eukaryota</taxon>
        <taxon>Viridiplantae</taxon>
        <taxon>Streptophyta</taxon>
        <taxon>Embryophyta</taxon>
        <taxon>Tracheophyta</taxon>
        <taxon>Spermatophyta</taxon>
        <taxon>Magnoliopsida</taxon>
        <taxon>eudicotyledons</taxon>
        <taxon>Gunneridae</taxon>
        <taxon>Pentapetalae</taxon>
        <taxon>Caryophyllales</taxon>
        <taxon>Nepenthaceae</taxon>
        <taxon>Nepenthes</taxon>
    </lineage>
</organism>
<evidence type="ECO:0000259" key="4">
    <source>
        <dbReference type="PROSITE" id="PS51903"/>
    </source>
</evidence>
<dbReference type="Gene3D" id="1.10.1780.10">
    <property type="entry name" value="Clp, N-terminal domain"/>
    <property type="match status" value="1"/>
</dbReference>
<dbReference type="EMBL" id="BSYO01000009">
    <property type="protein sequence ID" value="GMH09990.1"/>
    <property type="molecule type" value="Genomic_DNA"/>
</dbReference>
<accession>A0AAD3XMR1</accession>
<evidence type="ECO:0000256" key="2">
    <source>
        <dbReference type="ARBA" id="ARBA00022737"/>
    </source>
</evidence>
<feature type="domain" description="Clp R" evidence="4">
    <location>
        <begin position="8"/>
        <end position="172"/>
    </location>
</feature>
<dbReference type="InterPro" id="IPR036628">
    <property type="entry name" value="Clp_N_dom_sf"/>
</dbReference>
<evidence type="ECO:0000313" key="6">
    <source>
        <dbReference type="Proteomes" id="UP001279734"/>
    </source>
</evidence>
<dbReference type="Pfam" id="PF23569">
    <property type="entry name" value="NBD_SMAX1"/>
    <property type="match status" value="1"/>
</dbReference>
<dbReference type="InterPro" id="IPR051650">
    <property type="entry name" value="SL_signaling_regulator"/>
</dbReference>
<evidence type="ECO:0000256" key="1">
    <source>
        <dbReference type="ARBA" id="ARBA00008675"/>
    </source>
</evidence>
<dbReference type="Proteomes" id="UP001279734">
    <property type="component" value="Unassembled WGS sequence"/>
</dbReference>
<gene>
    <name evidence="5" type="ORF">Nepgr_011831</name>
</gene>
<sequence length="791" mass="88234">MRSGGCTPQQSLTPEAEIVLKQAVNLASQRGHAQVTPIHVAKSMLAPATSLLRSACLQSHSHPLQCRALELCFNVALNRRPTASASNPILGLHSHKPTVSNALIAAFKRAQTHHRCGSIENRQQPILATKIDLEQLIISILDDPSVSRIMREAGFSSTLVKRKVEEHALSMELSSQTHPPNINKKSKNSSAQAGLVKYARTGPFDQDRNDDISIVIDGLINPKKRNLVIIGECISTLEAVVNGVMDKVEKGEVPEALRAVKFVPFSLLSFAQLSGEEADQRVEELKHSVKGYLESNQGVILYVGDLKLSTELKAFNEDHQQCRNHYCPIIELQRLGLGHGEGGKLWILTIATFQTYMRCKSCHPNSLESTWDLHVITIPTNSLNLSLIPNSDLRSPSMASKKANSRPNWLLLECCSMGAEEKHCNSGADSSAKLNIEAYGRESCTCNSEPTTSSLPSWLQRHKDGIKRQRNNDEQESVSVQDLCKKWSSAYNSAASMPAQSTISFSSSASEISDDGRCFDLYPTHHNWPVPDPIIFRDHENANETREPTFTMSVRDHDDHLHAGLYISSSNPNSSPNSTSSSDVMEIESAQRFSDYNSENLKILCNALEKKVPWQRETIPVIANAILNYRSGSRRRKGNTEKIDARKETWLFFEGLDRDGKQKIGRELARLIFGSESKFFSISRSVFSSPMRADSMEVSRNKRRRDERWCNYGERFAEAVSQDPHRVFFIEDIQQMDYSSQMGIKNAIERGGMIKSNGEEINLNDAIIILSCESSGSRPRACSPSIKQRVE</sequence>
<reference evidence="5" key="1">
    <citation type="submission" date="2023-05" db="EMBL/GenBank/DDBJ databases">
        <title>Nepenthes gracilis genome sequencing.</title>
        <authorList>
            <person name="Fukushima K."/>
        </authorList>
    </citation>
    <scope>NUCLEOTIDE SEQUENCE</scope>
    <source>
        <strain evidence="5">SING2019-196</strain>
    </source>
</reference>
<dbReference type="SUPFAM" id="SSF81923">
    <property type="entry name" value="Double Clp-N motif"/>
    <property type="match status" value="1"/>
</dbReference>
<protein>
    <recommendedName>
        <fullName evidence="4">Clp R domain-containing protein</fullName>
    </recommendedName>
</protein>
<comment type="caution">
    <text evidence="5">The sequence shown here is derived from an EMBL/GenBank/DDBJ whole genome shotgun (WGS) entry which is preliminary data.</text>
</comment>
<dbReference type="SUPFAM" id="SSF52540">
    <property type="entry name" value="P-loop containing nucleoside triphosphate hydrolases"/>
    <property type="match status" value="1"/>
</dbReference>
<dbReference type="InterPro" id="IPR058680">
    <property type="entry name" value="NBD_SMAX1-like"/>
</dbReference>
<evidence type="ECO:0000256" key="3">
    <source>
        <dbReference type="PROSITE-ProRule" id="PRU01251"/>
    </source>
</evidence>
<dbReference type="Gene3D" id="3.40.50.300">
    <property type="entry name" value="P-loop containing nucleotide triphosphate hydrolases"/>
    <property type="match status" value="1"/>
</dbReference>
<dbReference type="PANTHER" id="PTHR43572:SF31">
    <property type="entry name" value="PROTEIN SMAX1-LIKE 3"/>
    <property type="match status" value="1"/>
</dbReference>